<evidence type="ECO:0000313" key="3">
    <source>
        <dbReference type="Proteomes" id="UP000467240"/>
    </source>
</evidence>
<sequence>MLDVHVRTVDPAPVTTIVAGIASRDHGRRRRARAGTALSIVAFALAALCLLLTVLPGTVLYAGAAGLGSALTGLLGHVIVRHTGARVARIGAGVGAAALLVGTVVPIASIALDGVPFPASL</sequence>
<proteinExistence type="predicted"/>
<evidence type="ECO:0000313" key="2">
    <source>
        <dbReference type="EMBL" id="KAB1652638.1"/>
    </source>
</evidence>
<keyword evidence="1" id="KW-0472">Membrane</keyword>
<keyword evidence="1" id="KW-0812">Transmembrane</keyword>
<gene>
    <name evidence="2" type="ORF">F8O01_16530</name>
</gene>
<protein>
    <submittedName>
        <fullName evidence="2">Uncharacterized protein</fullName>
    </submittedName>
</protein>
<evidence type="ECO:0000256" key="1">
    <source>
        <dbReference type="SAM" id="Phobius"/>
    </source>
</evidence>
<reference evidence="2 3" key="1">
    <citation type="submission" date="2019-09" db="EMBL/GenBank/DDBJ databases">
        <title>Phylogeny of genus Pseudoclavibacter and closely related genus.</title>
        <authorList>
            <person name="Li Y."/>
        </authorList>
    </citation>
    <scope>NUCLEOTIDE SEQUENCE [LARGE SCALE GENOMIC DNA]</scope>
    <source>
        <strain evidence="2 3">DSM 23821</strain>
    </source>
</reference>
<feature type="transmembrane region" description="Helical" evidence="1">
    <location>
        <begin position="92"/>
        <end position="112"/>
    </location>
</feature>
<dbReference type="RefSeq" id="WP_158042012.1">
    <property type="nucleotide sequence ID" value="NZ_JACCFV010000001.1"/>
</dbReference>
<feature type="transmembrane region" description="Helical" evidence="1">
    <location>
        <begin position="60"/>
        <end position="80"/>
    </location>
</feature>
<keyword evidence="3" id="KW-1185">Reference proteome</keyword>
<comment type="caution">
    <text evidence="2">The sequence shown here is derived from an EMBL/GenBank/DDBJ whole genome shotgun (WGS) entry which is preliminary data.</text>
</comment>
<keyword evidence="1" id="KW-1133">Transmembrane helix</keyword>
<accession>A0A7J5BMV5</accession>
<dbReference type="Proteomes" id="UP000467240">
    <property type="component" value="Unassembled WGS sequence"/>
</dbReference>
<organism evidence="2 3">
    <name type="scientific">Pseudoclavibacter chungangensis</name>
    <dbReference type="NCBI Taxonomy" id="587635"/>
    <lineage>
        <taxon>Bacteria</taxon>
        <taxon>Bacillati</taxon>
        <taxon>Actinomycetota</taxon>
        <taxon>Actinomycetes</taxon>
        <taxon>Micrococcales</taxon>
        <taxon>Microbacteriaceae</taxon>
        <taxon>Pseudoclavibacter</taxon>
    </lineage>
</organism>
<name>A0A7J5BMV5_9MICO</name>
<dbReference type="EMBL" id="WBJZ01000029">
    <property type="protein sequence ID" value="KAB1652638.1"/>
    <property type="molecule type" value="Genomic_DNA"/>
</dbReference>
<dbReference type="AlphaFoldDB" id="A0A7J5BMV5"/>
<feature type="transmembrane region" description="Helical" evidence="1">
    <location>
        <begin position="34"/>
        <end position="54"/>
    </location>
</feature>